<feature type="repeat" description="CHCR" evidence="7">
    <location>
        <begin position="833"/>
        <end position="972"/>
    </location>
</feature>
<feature type="repeat" description="CHCR" evidence="7">
    <location>
        <begin position="686"/>
        <end position="828"/>
    </location>
</feature>
<keyword evidence="2" id="KW-0677">Repeat</keyword>
<dbReference type="GO" id="GO:0045334">
    <property type="term" value="C:clathrin-coated endocytic vesicle"/>
    <property type="evidence" value="ECO:0007669"/>
    <property type="project" value="TreeGrafter"/>
</dbReference>
<evidence type="ECO:0000256" key="7">
    <source>
        <dbReference type="PROSITE-ProRule" id="PRU01006"/>
    </source>
</evidence>
<evidence type="ECO:0000313" key="10">
    <source>
        <dbReference type="Proteomes" id="UP000242188"/>
    </source>
</evidence>
<dbReference type="FunFam" id="1.25.40.10:FF:000002">
    <property type="entry name" value="Clathrin heavy chain"/>
    <property type="match status" value="1"/>
</dbReference>
<dbReference type="EMBL" id="NEDP02002848">
    <property type="protein sequence ID" value="OWF49987.1"/>
    <property type="molecule type" value="Genomic_DNA"/>
</dbReference>
<dbReference type="PROSITE" id="PS50236">
    <property type="entry name" value="CHCR"/>
    <property type="match status" value="7"/>
</dbReference>
<dbReference type="SUPFAM" id="SSF48371">
    <property type="entry name" value="ARM repeat"/>
    <property type="match status" value="6"/>
</dbReference>
<dbReference type="InterPro" id="IPR055358">
    <property type="entry name" value="CHCR"/>
</dbReference>
<dbReference type="SUPFAM" id="SSF50989">
    <property type="entry name" value="Clathrin heavy-chain terminal domain"/>
    <property type="match status" value="1"/>
</dbReference>
<protein>
    <recommendedName>
        <fullName evidence="6">Clathrin heavy chain</fullName>
    </recommendedName>
</protein>
<dbReference type="Gene3D" id="1.25.40.10">
    <property type="entry name" value="Tetratricopeptide repeat domain"/>
    <property type="match status" value="4"/>
</dbReference>
<dbReference type="OrthoDB" id="2113814at2759"/>
<dbReference type="GO" id="GO:0030132">
    <property type="term" value="C:clathrin coat of coated pit"/>
    <property type="evidence" value="ECO:0007669"/>
    <property type="project" value="InterPro"/>
</dbReference>
<keyword evidence="3 6" id="KW-0472">Membrane</keyword>
<reference evidence="9 10" key="1">
    <citation type="journal article" date="2017" name="Nat. Ecol. Evol.">
        <title>Scallop genome provides insights into evolution of bilaterian karyotype and development.</title>
        <authorList>
            <person name="Wang S."/>
            <person name="Zhang J."/>
            <person name="Jiao W."/>
            <person name="Li J."/>
            <person name="Xun X."/>
            <person name="Sun Y."/>
            <person name="Guo X."/>
            <person name="Huan P."/>
            <person name="Dong B."/>
            <person name="Zhang L."/>
            <person name="Hu X."/>
            <person name="Sun X."/>
            <person name="Wang J."/>
            <person name="Zhao C."/>
            <person name="Wang Y."/>
            <person name="Wang D."/>
            <person name="Huang X."/>
            <person name="Wang R."/>
            <person name="Lv J."/>
            <person name="Li Y."/>
            <person name="Zhang Z."/>
            <person name="Liu B."/>
            <person name="Lu W."/>
            <person name="Hui Y."/>
            <person name="Liang J."/>
            <person name="Zhou Z."/>
            <person name="Hou R."/>
            <person name="Li X."/>
            <person name="Liu Y."/>
            <person name="Li H."/>
            <person name="Ning X."/>
            <person name="Lin Y."/>
            <person name="Zhao L."/>
            <person name="Xing Q."/>
            <person name="Dou J."/>
            <person name="Li Y."/>
            <person name="Mao J."/>
            <person name="Guo H."/>
            <person name="Dou H."/>
            <person name="Li T."/>
            <person name="Mu C."/>
            <person name="Jiang W."/>
            <person name="Fu Q."/>
            <person name="Fu X."/>
            <person name="Miao Y."/>
            <person name="Liu J."/>
            <person name="Yu Q."/>
            <person name="Li R."/>
            <person name="Liao H."/>
            <person name="Li X."/>
            <person name="Kong Y."/>
            <person name="Jiang Z."/>
            <person name="Chourrout D."/>
            <person name="Li R."/>
            <person name="Bao Z."/>
        </authorList>
    </citation>
    <scope>NUCLEOTIDE SEQUENCE [LARGE SCALE GENOMIC DNA]</scope>
    <source>
        <strain evidence="9 10">PY_sf001</strain>
    </source>
</reference>
<feature type="repeat" description="CHCR" evidence="7">
    <location>
        <begin position="537"/>
        <end position="683"/>
    </location>
</feature>
<dbReference type="InterPro" id="IPR016341">
    <property type="entry name" value="Clathrin_heavy_chain"/>
</dbReference>
<dbReference type="Pfam" id="PF13838">
    <property type="entry name" value="Clathrin_H_link"/>
    <property type="match status" value="1"/>
</dbReference>
<dbReference type="InterPro" id="IPR015348">
    <property type="entry name" value="Clathrin_H-chain_linker_core"/>
</dbReference>
<comment type="similarity">
    <text evidence="1 6">Belongs to the clathrin heavy chain family.</text>
</comment>
<comment type="subcellular location">
    <subcellularLocation>
        <location evidence="6">Cytoplasmic vesicle membrane</location>
        <topology evidence="6">Peripheral membrane protein</topology>
        <orientation evidence="6">Cytoplasmic side</orientation>
    </subcellularLocation>
    <subcellularLocation>
        <location evidence="6">Membrane</location>
        <location evidence="6">Coated pit</location>
        <topology evidence="6">Peripheral membrane protein</topology>
        <orientation evidence="6">Cytoplasmic side</orientation>
    </subcellularLocation>
</comment>
<evidence type="ECO:0000256" key="3">
    <source>
        <dbReference type="ARBA" id="ARBA00023136"/>
    </source>
</evidence>
<dbReference type="PANTHER" id="PTHR10292:SF1">
    <property type="entry name" value="CLATHRIN HEAVY CHAIN"/>
    <property type="match status" value="1"/>
</dbReference>
<evidence type="ECO:0000256" key="6">
    <source>
        <dbReference type="PIRNR" id="PIRNR002290"/>
    </source>
</evidence>
<sequence>MATLLPIRFQEHLQLQNVGINASNIGFSTLTMESDKYICIREKVSDTAQVVIIDMNDSSNPIRRPISADSAIMNPASKVIALKAGKTLQIFNIEMKSKMKSHTMTDDVIFWKWISVNTVALVTETCVYHWSMEGDSQPQKIFDRHTNLAGCQIINYRTDAKQQWLLVIGISAQQNRVVGAMQLYSVERKVSQPIEGHAAAFATFKLEGNSNPSTLFMFAVRGAQGGKLHVIEVGQPPQGNQPFTKKAVDVFFPPEAQNDFPVAMQVSPKHSVTFLITKYGYIHMYDIETGTCIYMNRISGDTIFVTAPHEASSGIIGVNRKGQVLSVSVEEDNIVQYLTTTLQNPDLALKVASRGNLPGAEDLFVRKFNNLFQSGNYAEAAKVAAGAPKGILRTPQTIQRFQQVPATTGQTSPLLQYFGILLDKGQLNKYESLELCRPVLQQGRKQLLEKWLKEEKLECSEELGDLVKATDPTLALSVYLRANVPNKVIQCFAETGQFQKIVLYAKKVGFTPDFIFLLRNIMRMNPEQGLQFAQMLVQDDEPLADLNQIVDVFMEFNLIQQCTSFLLDALKNNRPAEAPLQTRLLEMNLMSAPQVADAILGNQMFTHYDRAHVAQLCEKAGLLQRALEHYTDLYDIKRAVVHTHLLNPEWLVNYFGSLSIEDSLECLKAMLQANIRQNLQVCVQIATKYHEQLGTQSLIEIFESFKSFEGLFYFLGSIVNFSQDTDVHFKYIQAACKTGQIKEVERICRESNCYDPERVKNFLKEAKLTDQLPLIIVCDRFDFVHDLVLYLYRNSLQKYIEIYVQKVNPARLPVVIGGLLDVDCGEDVIKQLILVVKGQFSTDELVEEVEKRNRMKLLLPWLEMRVHEGVQEPATHNALAKINIDSNNNPERFLRENQFYDSLVVGKYCEKRDPHLACVAYERGQNDMELIKVCNENSLFKSEARYLVRRRDTDLWAVVLQEDNEYRRQLIDQVVQTALSETQDPEDISVTVKAFMTSDLPNELIELLEKIVLENSVFSDHRNLQNLLILTAIKADRTRVMEYINRLDNYDAPDIANIAISNELFEEAFAIFKKFEVNTSAIQVLIDHVNNLDRAYEFAERCNDPAVWSQLGRAQLNQGLVKEAIDSFIKADDPSEYMEVVNVASNNNSWEDLVKFLQMARKKARETFIETELIYAYAKTNRLADLEEFISGPNHANITQVADRCFDDQMYEAAKLLYNNVSNYARLAITLVHLGEYQGAVDGARKANSTKTWKEVCFACVNNEEFRLAQMCGLHIVVHADELEDLINYYQDRGYFEELISLLEAALGLERAHMGMFTELAILYSKYKPEKMREHLELFWSRVNIPKVLRAAEQAHLWPELVFLYDKYEEYDNAVITMMSHPTAAWRESQFKDIITKVANIELYYKAVQFYLDFKPLLLNDLLLVLTPRLDHTRAVNFFTKVNEIPLVKPYLRAVQKNNNKATNEALNNLLIEEEDYQGLRTSIDAYDNFDNITLAQRLEKHELIEFRRIAAYLYKGNNRWKQSVDLCKKDKLFKDAMCYAGESRNIDIAEDLIAWFLENQYHECFAACLFQCYDLLRPDVILELAWRHNIMDFAMPYMIQVVREYISKVDKLEQSEAVRSEEEQKAEDRPIVFAENQLMLTAGPATMIPPPQAPSPQPGYGAQYPGMVPGMAPGMAPGSVPYGYSM</sequence>
<feature type="repeat" description="CHCR" evidence="7">
    <location>
        <begin position="1423"/>
        <end position="1566"/>
    </location>
</feature>
<dbReference type="GO" id="GO:0030130">
    <property type="term" value="C:clathrin coat of trans-Golgi network vesicle"/>
    <property type="evidence" value="ECO:0007669"/>
    <property type="project" value="InterPro"/>
</dbReference>
<dbReference type="InterPro" id="IPR016025">
    <property type="entry name" value="Clathrin_H-chain_N"/>
</dbReference>
<dbReference type="GO" id="GO:0005198">
    <property type="term" value="F:structural molecule activity"/>
    <property type="evidence" value="ECO:0007669"/>
    <property type="project" value="InterPro"/>
</dbReference>
<dbReference type="FunFam" id="1.25.40.10:FF:000001">
    <property type="entry name" value="Clathrin heavy chain"/>
    <property type="match status" value="1"/>
</dbReference>
<organism evidence="9 10">
    <name type="scientific">Mizuhopecten yessoensis</name>
    <name type="common">Japanese scallop</name>
    <name type="synonym">Patinopecten yessoensis</name>
    <dbReference type="NCBI Taxonomy" id="6573"/>
    <lineage>
        <taxon>Eukaryota</taxon>
        <taxon>Metazoa</taxon>
        <taxon>Spiralia</taxon>
        <taxon>Lophotrochozoa</taxon>
        <taxon>Mollusca</taxon>
        <taxon>Bivalvia</taxon>
        <taxon>Autobranchia</taxon>
        <taxon>Pteriomorphia</taxon>
        <taxon>Pectinida</taxon>
        <taxon>Pectinoidea</taxon>
        <taxon>Pectinidae</taxon>
        <taxon>Mizuhopecten</taxon>
    </lineage>
</organism>
<evidence type="ECO:0000256" key="5">
    <source>
        <dbReference type="ARBA" id="ARBA00023329"/>
    </source>
</evidence>
<dbReference type="Pfam" id="PF09268">
    <property type="entry name" value="Clathrin-link"/>
    <property type="match status" value="1"/>
</dbReference>
<dbReference type="FunFam" id="1.25.40.10:FF:000007">
    <property type="entry name" value="Clathrin heavy chain"/>
    <property type="match status" value="1"/>
</dbReference>
<dbReference type="GO" id="GO:0006898">
    <property type="term" value="P:receptor-mediated endocytosis"/>
    <property type="evidence" value="ECO:0007669"/>
    <property type="project" value="TreeGrafter"/>
</dbReference>
<evidence type="ECO:0000259" key="8">
    <source>
        <dbReference type="Pfam" id="PF09268"/>
    </source>
</evidence>
<feature type="repeat" description="CHCR" evidence="7">
    <location>
        <begin position="1128"/>
        <end position="1269"/>
    </location>
</feature>
<dbReference type="FunFam" id="1.25.40.10:FF:000095">
    <property type="entry name" value="Clathrin heavy chain"/>
    <property type="match status" value="1"/>
</dbReference>
<dbReference type="GO" id="GO:0006886">
    <property type="term" value="P:intracellular protein transport"/>
    <property type="evidence" value="ECO:0007669"/>
    <property type="project" value="UniProtKB-UniRule"/>
</dbReference>
<dbReference type="PIRSF" id="PIRSF002290">
    <property type="entry name" value="Clathrin_H_chain"/>
    <property type="match status" value="1"/>
</dbReference>
<accession>A0A210QMM5</accession>
<keyword evidence="4 6" id="KW-0168">Coated pit</keyword>
<feature type="domain" description="Clathrin heavy chain linker core motif" evidence="8">
    <location>
        <begin position="331"/>
        <end position="354"/>
    </location>
</feature>
<dbReference type="GO" id="GO:0071439">
    <property type="term" value="C:clathrin complex"/>
    <property type="evidence" value="ECO:0007669"/>
    <property type="project" value="InterPro"/>
</dbReference>
<gene>
    <name evidence="9" type="ORF">KP79_PYT00946</name>
</gene>
<dbReference type="Gene3D" id="2.130.10.110">
    <property type="entry name" value="Clathrin heavy-chain terminal domain"/>
    <property type="match status" value="1"/>
</dbReference>
<dbReference type="FunFam" id="2.130.10.110:FF:000001">
    <property type="entry name" value="Clathrin heavy chain"/>
    <property type="match status" value="1"/>
</dbReference>
<comment type="caution">
    <text evidence="9">The sequence shown here is derived from an EMBL/GenBank/DDBJ whole genome shotgun (WGS) entry which is preliminary data.</text>
</comment>
<dbReference type="InterPro" id="IPR022365">
    <property type="entry name" value="Clathrin_H-chain_propeller_rpt"/>
</dbReference>
<evidence type="ECO:0000256" key="4">
    <source>
        <dbReference type="ARBA" id="ARBA00023176"/>
    </source>
</evidence>
<keyword evidence="5 6" id="KW-0968">Cytoplasmic vesicle</keyword>
<dbReference type="SMART" id="SM00299">
    <property type="entry name" value="CLH"/>
    <property type="match status" value="7"/>
</dbReference>
<dbReference type="InterPro" id="IPR011990">
    <property type="entry name" value="TPR-like_helical_dom_sf"/>
</dbReference>
<feature type="repeat" description="CHCR" evidence="7">
    <location>
        <begin position="1274"/>
        <end position="1420"/>
    </location>
</feature>
<comment type="function">
    <text evidence="6">Clathrin is the major protein of the polyhedral coat of coated pits and vesicles.</text>
</comment>
<evidence type="ECO:0000256" key="1">
    <source>
        <dbReference type="ARBA" id="ARBA00009535"/>
    </source>
</evidence>
<dbReference type="STRING" id="6573.A0A210QMM5"/>
<dbReference type="GO" id="GO:0005938">
    <property type="term" value="C:cell cortex"/>
    <property type="evidence" value="ECO:0007669"/>
    <property type="project" value="TreeGrafter"/>
</dbReference>
<keyword evidence="10" id="KW-1185">Reference proteome</keyword>
<dbReference type="InterPro" id="IPR000547">
    <property type="entry name" value="Clathrin_H-chain/VPS_repeat"/>
</dbReference>
<dbReference type="FunFam" id="1.25.40.730:FF:000001">
    <property type="entry name" value="Clathrin heavy chain"/>
    <property type="match status" value="1"/>
</dbReference>
<name>A0A210QMM5_MIZYE</name>
<evidence type="ECO:0000256" key="2">
    <source>
        <dbReference type="ARBA" id="ARBA00022737"/>
    </source>
</evidence>
<dbReference type="Pfam" id="PF00637">
    <property type="entry name" value="Clathrin"/>
    <property type="match status" value="7"/>
</dbReference>
<dbReference type="InterPro" id="IPR016024">
    <property type="entry name" value="ARM-type_fold"/>
</dbReference>
<feature type="repeat" description="CHCR" evidence="7">
    <location>
        <begin position="979"/>
        <end position="1124"/>
    </location>
</feature>
<dbReference type="Pfam" id="PF01394">
    <property type="entry name" value="Clathrin_propel"/>
    <property type="match status" value="4"/>
</dbReference>
<evidence type="ECO:0000313" key="9">
    <source>
        <dbReference type="EMBL" id="OWF49987.1"/>
    </source>
</evidence>
<dbReference type="PANTHER" id="PTHR10292">
    <property type="entry name" value="CLATHRIN HEAVY CHAIN RELATED"/>
    <property type="match status" value="1"/>
</dbReference>
<proteinExistence type="inferred from homology"/>
<dbReference type="Proteomes" id="UP000242188">
    <property type="component" value="Unassembled WGS sequence"/>
</dbReference>
<dbReference type="Gene3D" id="1.25.40.730">
    <property type="match status" value="1"/>
</dbReference>
<dbReference type="GO" id="GO:0032051">
    <property type="term" value="F:clathrin light chain binding"/>
    <property type="evidence" value="ECO:0007669"/>
    <property type="project" value="InterPro"/>
</dbReference>